<keyword evidence="1" id="KW-0812">Transmembrane</keyword>
<dbReference type="GeneID" id="78828728"/>
<evidence type="ECO:0000313" key="2">
    <source>
        <dbReference type="EMBL" id="PCS22428.1"/>
    </source>
</evidence>
<keyword evidence="1" id="KW-0472">Membrane</keyword>
<dbReference type="AlphaFoldDB" id="A0A2A5T2S8"/>
<accession>A0A2A5T2S8</accession>
<reference evidence="3" key="1">
    <citation type="submission" date="2017-04" db="EMBL/GenBank/DDBJ databases">
        <title>Genome evolution of the luminous symbionts of deep sea anglerfish.</title>
        <authorList>
            <person name="Hendry T.A."/>
        </authorList>
    </citation>
    <scope>NUCLEOTIDE SEQUENCE [LARGE SCALE GENOMIC DNA]</scope>
</reference>
<feature type="transmembrane region" description="Helical" evidence="1">
    <location>
        <begin position="20"/>
        <end position="36"/>
    </location>
</feature>
<protein>
    <submittedName>
        <fullName evidence="2">Mobile element protein</fullName>
    </submittedName>
</protein>
<dbReference type="Proteomes" id="UP000219020">
    <property type="component" value="Unassembled WGS sequence"/>
</dbReference>
<keyword evidence="1" id="KW-1133">Transmembrane helix</keyword>
<name>A0A2A5T2S8_9GAMM</name>
<comment type="caution">
    <text evidence="2">The sequence shown here is derived from an EMBL/GenBank/DDBJ whole genome shotgun (WGS) entry which is preliminary data.</text>
</comment>
<sequence>MEKYLISFDVKQRNKPSRLLVSKMTTIVIAFYQSVYRDFNTYYI</sequence>
<proteinExistence type="predicted"/>
<evidence type="ECO:0000256" key="1">
    <source>
        <dbReference type="SAM" id="Phobius"/>
    </source>
</evidence>
<organism evidence="2 3">
    <name type="scientific">Candidatus Enterovibrio escicola</name>
    <dbReference type="NCBI Taxonomy" id="1927127"/>
    <lineage>
        <taxon>Bacteria</taxon>
        <taxon>Pseudomonadati</taxon>
        <taxon>Pseudomonadota</taxon>
        <taxon>Gammaproteobacteria</taxon>
        <taxon>Vibrionales</taxon>
        <taxon>Vibrionaceae</taxon>
        <taxon>Enterovibrio</taxon>
    </lineage>
</organism>
<dbReference type="EMBL" id="NBYY01000020">
    <property type="protein sequence ID" value="PCS22428.1"/>
    <property type="molecule type" value="Genomic_DNA"/>
</dbReference>
<gene>
    <name evidence="2" type="ORF">BTN49_1953</name>
</gene>
<evidence type="ECO:0000313" key="3">
    <source>
        <dbReference type="Proteomes" id="UP000219020"/>
    </source>
</evidence>
<keyword evidence="3" id="KW-1185">Reference proteome</keyword>
<dbReference type="RefSeq" id="WP_263363646.1">
    <property type="nucleotide sequence ID" value="NZ_NBYY01000020.1"/>
</dbReference>